<dbReference type="Gene3D" id="1.10.8.270">
    <property type="entry name" value="putative rabgap domain of human tbc1 domain family member 14 like domains"/>
    <property type="match status" value="1"/>
</dbReference>
<dbReference type="PANTHER" id="PTHR22957:SF337">
    <property type="entry name" value="TBC1 DOMAIN FAMILY MEMBER 5"/>
    <property type="match status" value="1"/>
</dbReference>
<keyword evidence="1" id="KW-0343">GTPase activation</keyword>
<dbReference type="GO" id="GO:0042147">
    <property type="term" value="P:retrograde transport, endosome to Golgi"/>
    <property type="evidence" value="ECO:0000318"/>
    <property type="project" value="GO_Central"/>
</dbReference>
<dbReference type="InterPro" id="IPR035969">
    <property type="entry name" value="Rab-GAP_TBC_sf"/>
</dbReference>
<dbReference type="OrthoDB" id="27140at2759"/>
<evidence type="ECO:0000313" key="5">
    <source>
        <dbReference type="Proteomes" id="UP000000768"/>
    </source>
</evidence>
<dbReference type="GO" id="GO:0030904">
    <property type="term" value="C:retromer complex"/>
    <property type="evidence" value="ECO:0000318"/>
    <property type="project" value="GO_Central"/>
</dbReference>
<protein>
    <recommendedName>
        <fullName evidence="3">Rab-GAP TBC domain-containing protein</fullName>
    </recommendedName>
</protein>
<dbReference type="Pfam" id="PF00566">
    <property type="entry name" value="RabGAP-TBC"/>
    <property type="match status" value="2"/>
</dbReference>
<dbReference type="GO" id="GO:0005794">
    <property type="term" value="C:Golgi apparatus"/>
    <property type="evidence" value="ECO:0000318"/>
    <property type="project" value="GO_Central"/>
</dbReference>
<dbReference type="GO" id="GO:0010008">
    <property type="term" value="C:endosome membrane"/>
    <property type="evidence" value="ECO:0000318"/>
    <property type="project" value="GO_Central"/>
</dbReference>
<dbReference type="GO" id="GO:0005096">
    <property type="term" value="F:GTPase activator activity"/>
    <property type="evidence" value="ECO:0000318"/>
    <property type="project" value="GO_Central"/>
</dbReference>
<name>A0A1B6PIT2_SORBI</name>
<dbReference type="Gene3D" id="1.10.472.80">
    <property type="entry name" value="Ypt/Rab-GAP domain of gyp1p, domain 3"/>
    <property type="match status" value="1"/>
</dbReference>
<dbReference type="EMBL" id="CM000766">
    <property type="protein sequence ID" value="KXG25590.1"/>
    <property type="molecule type" value="Genomic_DNA"/>
</dbReference>
<feature type="compositionally biased region" description="Acidic residues" evidence="2">
    <location>
        <begin position="626"/>
        <end position="635"/>
    </location>
</feature>
<feature type="region of interest" description="Disordered" evidence="2">
    <location>
        <begin position="475"/>
        <end position="497"/>
    </location>
</feature>
<dbReference type="PROSITE" id="PS50086">
    <property type="entry name" value="TBC_RABGAP"/>
    <property type="match status" value="1"/>
</dbReference>
<dbReference type="SMART" id="SM00164">
    <property type="entry name" value="TBC"/>
    <property type="match status" value="1"/>
</dbReference>
<organism evidence="4 5">
    <name type="scientific">Sorghum bicolor</name>
    <name type="common">Sorghum</name>
    <name type="synonym">Sorghum vulgare</name>
    <dbReference type="NCBI Taxonomy" id="4558"/>
    <lineage>
        <taxon>Eukaryota</taxon>
        <taxon>Viridiplantae</taxon>
        <taxon>Streptophyta</taxon>
        <taxon>Embryophyta</taxon>
        <taxon>Tracheophyta</taxon>
        <taxon>Spermatophyta</taxon>
        <taxon>Magnoliopsida</taxon>
        <taxon>Liliopsida</taxon>
        <taxon>Poales</taxon>
        <taxon>Poaceae</taxon>
        <taxon>PACMAD clade</taxon>
        <taxon>Panicoideae</taxon>
        <taxon>Andropogonodae</taxon>
        <taxon>Andropogoneae</taxon>
        <taxon>Sorghinae</taxon>
        <taxon>Sorghum</taxon>
    </lineage>
</organism>
<evidence type="ECO:0000256" key="1">
    <source>
        <dbReference type="ARBA" id="ARBA00022468"/>
    </source>
</evidence>
<dbReference type="STRING" id="4558.A0A1B6PIT2"/>
<sequence length="803" mass="89398">MAEEERRRRFANLRSVRWRVDLGILPASPGASVDELRRAAADSRRRYVSLRRRLMVDPHLPKEEDRSSNLVVDNPLSQNPDSSWGRFFRGAELEKTVDQDLSRLYPEDGSYFQTPNCQAMLRRILLMWCLQHPECGYRQGMHELLAPLVYVLQVDIDKLSQVRKLHEDCFNDDFDGVPFPDTDMVFSYKPRKDSKWHSEADNGDDSESASRVNTLDELDLDTKEIISLSDAYGAEGELGIVLSERFMEHDAYSMFDGLMDGGSGVVRMAEFFSTSKVGSSSSLAPVIEASSSLFHLLSIVEPSLHSHFIELDVEPQYFALRWLRVLFGREFCLNDLLVVWDEVFACSNDMLLGENEEYSFKILCSTRGAFIAAMAVSMILHLRSSLLATEINTSCLQRLLNFPNNVDVHKLIEKAKSLQSIAIDANVSSPPLLSKKDSCDYDRVYSNLATSTPPRTPLHPLAESYWEKQWRNLHNDGTVSNDGTTPKESDKGLSYKRSLKQSLSQKLGLSRTESDPSPVKIVSVKSDTKNSVRRCLLNSYSDKVVQSSEVAGKFQQDEFPIVSIHKDPLIDSPVKSVDESSTKRTEACSSGENSPVFYAACAGNEHENCNDNDSERSSITSNSCAGDDDRDEILPDESSSCNCEGKTVSEATTSETNVDPVGSSERATVSNERKPFINKLQWFLRFGRPSTEGNAEKGIAQASNDKHDAVIPCPSPADVSSDNSHGGINLASGDNKKVMGTLKNIGQNMLENIQVIESAFQQDRAQPSAMENFPNNILGGKGQVTAMAALTELRKISNLLREM</sequence>
<dbReference type="PANTHER" id="PTHR22957">
    <property type="entry name" value="TBC1 DOMAIN FAMILY MEMBER GTPASE-ACTIVATING PROTEIN"/>
    <property type="match status" value="1"/>
</dbReference>
<feature type="domain" description="Rab-GAP TBC" evidence="3">
    <location>
        <begin position="8"/>
        <end position="347"/>
    </location>
</feature>
<accession>A0A1B6PIT2</accession>
<dbReference type="FunFam" id="1.10.472.80:FF:000034">
    <property type="entry name" value="TBC1 domain family member 5"/>
    <property type="match status" value="1"/>
</dbReference>
<keyword evidence="5" id="KW-1185">Reference proteome</keyword>
<reference evidence="5" key="2">
    <citation type="journal article" date="2018" name="Plant J.">
        <title>The Sorghum bicolor reference genome: improved assembly, gene annotations, a transcriptome atlas, and signatures of genome organization.</title>
        <authorList>
            <person name="McCormick R.F."/>
            <person name="Truong S.K."/>
            <person name="Sreedasyam A."/>
            <person name="Jenkins J."/>
            <person name="Shu S."/>
            <person name="Sims D."/>
            <person name="Kennedy M."/>
            <person name="Amirebrahimi M."/>
            <person name="Weers B.D."/>
            <person name="McKinley B."/>
            <person name="Mattison A."/>
            <person name="Morishige D.T."/>
            <person name="Grimwood J."/>
            <person name="Schmutz J."/>
            <person name="Mullet J.E."/>
        </authorList>
    </citation>
    <scope>NUCLEOTIDE SEQUENCE [LARGE SCALE GENOMIC DNA]</scope>
    <source>
        <strain evidence="5">cv. BTx623</strain>
    </source>
</reference>
<proteinExistence type="predicted"/>
<dbReference type="Proteomes" id="UP000000768">
    <property type="component" value="Chromosome 7"/>
</dbReference>
<evidence type="ECO:0000259" key="3">
    <source>
        <dbReference type="PROSITE" id="PS50086"/>
    </source>
</evidence>
<dbReference type="FunCoup" id="A0A1B6PIT2">
    <property type="interactions" value="25"/>
</dbReference>
<feature type="compositionally biased region" description="Polar residues" evidence="2">
    <location>
        <begin position="475"/>
        <end position="484"/>
    </location>
</feature>
<gene>
    <name evidence="4" type="ORF">SORBI_3007G201500</name>
</gene>
<dbReference type="InterPro" id="IPR000195">
    <property type="entry name" value="Rab-GAP-TBC_dom"/>
</dbReference>
<dbReference type="SUPFAM" id="SSF47923">
    <property type="entry name" value="Ypt/Rab-GAP domain of gyp1p"/>
    <property type="match status" value="2"/>
</dbReference>
<dbReference type="FunFam" id="1.10.8.270:FF:000038">
    <property type="entry name" value="Ypt/Rab-GAP domain of gyp1p superfamily protein"/>
    <property type="match status" value="1"/>
</dbReference>
<dbReference type="AlphaFoldDB" id="A0A1B6PIT2"/>
<dbReference type="InParanoid" id="A0A1B6PIT2"/>
<evidence type="ECO:0000313" key="4">
    <source>
        <dbReference type="EMBL" id="KXG25590.1"/>
    </source>
</evidence>
<dbReference type="OMA" id="GDHRFEK"/>
<dbReference type="GO" id="GO:0005829">
    <property type="term" value="C:cytosol"/>
    <property type="evidence" value="ECO:0007669"/>
    <property type="project" value="GOC"/>
</dbReference>
<reference evidence="4 5" key="1">
    <citation type="journal article" date="2009" name="Nature">
        <title>The Sorghum bicolor genome and the diversification of grasses.</title>
        <authorList>
            <person name="Paterson A.H."/>
            <person name="Bowers J.E."/>
            <person name="Bruggmann R."/>
            <person name="Dubchak I."/>
            <person name="Grimwood J."/>
            <person name="Gundlach H."/>
            <person name="Haberer G."/>
            <person name="Hellsten U."/>
            <person name="Mitros T."/>
            <person name="Poliakov A."/>
            <person name="Schmutz J."/>
            <person name="Spannagl M."/>
            <person name="Tang H."/>
            <person name="Wang X."/>
            <person name="Wicker T."/>
            <person name="Bharti A.K."/>
            <person name="Chapman J."/>
            <person name="Feltus F.A."/>
            <person name="Gowik U."/>
            <person name="Grigoriev I.V."/>
            <person name="Lyons E."/>
            <person name="Maher C.A."/>
            <person name="Martis M."/>
            <person name="Narechania A."/>
            <person name="Otillar R.P."/>
            <person name="Penning B.W."/>
            <person name="Salamov A.A."/>
            <person name="Wang Y."/>
            <person name="Zhang L."/>
            <person name="Carpita N.C."/>
            <person name="Freeling M."/>
            <person name="Gingle A.R."/>
            <person name="Hash C.T."/>
            <person name="Keller B."/>
            <person name="Klein P."/>
            <person name="Kresovich S."/>
            <person name="McCann M.C."/>
            <person name="Ming R."/>
            <person name="Peterson D.G."/>
            <person name="Mehboob-ur-Rahman"/>
            <person name="Ware D."/>
            <person name="Westhoff P."/>
            <person name="Mayer K.F."/>
            <person name="Messing J."/>
            <person name="Rokhsar D.S."/>
        </authorList>
    </citation>
    <scope>NUCLEOTIDE SEQUENCE [LARGE SCALE GENOMIC DNA]</scope>
    <source>
        <strain evidence="5">cv. BTx623</strain>
    </source>
</reference>
<feature type="region of interest" description="Disordered" evidence="2">
    <location>
        <begin position="608"/>
        <end position="672"/>
    </location>
</feature>
<dbReference type="eggNOG" id="KOG1091">
    <property type="taxonomic scope" value="Eukaryota"/>
</dbReference>
<dbReference type="Gramene" id="KXG25590">
    <property type="protein sequence ID" value="KXG25590"/>
    <property type="gene ID" value="SORBI_3007G201500"/>
</dbReference>
<evidence type="ECO:0000256" key="2">
    <source>
        <dbReference type="SAM" id="MobiDB-lite"/>
    </source>
</evidence>